<feature type="compositionally biased region" description="Low complexity" evidence="2">
    <location>
        <begin position="39"/>
        <end position="64"/>
    </location>
</feature>
<evidence type="ECO:0000256" key="2">
    <source>
        <dbReference type="SAM" id="MobiDB-lite"/>
    </source>
</evidence>
<dbReference type="AlphaFoldDB" id="A0A2T0UJI2"/>
<dbReference type="InterPro" id="IPR050922">
    <property type="entry name" value="LytR/CpsA/Psr_CW_biosynth"/>
</dbReference>
<evidence type="ECO:0000259" key="4">
    <source>
        <dbReference type="Pfam" id="PF03816"/>
    </source>
</evidence>
<evidence type="ECO:0000256" key="3">
    <source>
        <dbReference type="SAM" id="SignalP"/>
    </source>
</evidence>
<dbReference type="RefSeq" id="WP_146132921.1">
    <property type="nucleotide sequence ID" value="NZ_PVTI01000014.1"/>
</dbReference>
<dbReference type="EMBL" id="PVTI01000014">
    <property type="protein sequence ID" value="PRY57997.1"/>
    <property type="molecule type" value="Genomic_DNA"/>
</dbReference>
<comment type="caution">
    <text evidence="5">The sequence shown here is derived from an EMBL/GenBank/DDBJ whole genome shotgun (WGS) entry which is preliminary data.</text>
</comment>
<dbReference type="Proteomes" id="UP000237822">
    <property type="component" value="Unassembled WGS sequence"/>
</dbReference>
<dbReference type="NCBIfam" id="TIGR00350">
    <property type="entry name" value="lytR_cpsA_psr"/>
    <property type="match status" value="1"/>
</dbReference>
<evidence type="ECO:0000256" key="1">
    <source>
        <dbReference type="ARBA" id="ARBA00006068"/>
    </source>
</evidence>
<organism evidence="5 6">
    <name type="scientific">Knoellia remsis</name>
    <dbReference type="NCBI Taxonomy" id="407159"/>
    <lineage>
        <taxon>Bacteria</taxon>
        <taxon>Bacillati</taxon>
        <taxon>Actinomycetota</taxon>
        <taxon>Actinomycetes</taxon>
        <taxon>Micrococcales</taxon>
        <taxon>Intrasporangiaceae</taxon>
        <taxon>Knoellia</taxon>
    </lineage>
</organism>
<sequence length="386" mass="38479">MRTPSVAAATLACALVLSACAGEGGDGATGQQGGGGLSGSSATSASGSSGTSGAASPSSTSGATVTVDGADAGMLEAVRGVYGTSGFTGKATTGTWKGERVAVVAGGSDATLLVGPGSGSRATWQVVGGWWPSLKREPQLGTGPRHVIVIGTDARVGKPLKGTRADTLQLVGIDTRGGAGVLGLPRDIWAPMPKRGHAKLNAAYAYAGGAGQQQAVAAVTGIPVEGYVAVGFDGFAKIVDESGGLPMLVPKEVRLTGSDVVIPAGPQVLTGAQALAYARERKSLPDGDFGRSRHQGELVIAAAVKARLAGVGSVPGSMTIVSKYVDTNLSATQALTFAAAFYRVDPSRAGRQVATGSFGTSPDGQSIVIPDAKAKRTFAAFRSGRL</sequence>
<feature type="signal peptide" evidence="3">
    <location>
        <begin position="1"/>
        <end position="21"/>
    </location>
</feature>
<evidence type="ECO:0000313" key="6">
    <source>
        <dbReference type="Proteomes" id="UP000237822"/>
    </source>
</evidence>
<keyword evidence="6" id="KW-1185">Reference proteome</keyword>
<dbReference type="Gene3D" id="3.40.630.190">
    <property type="entry name" value="LCP protein"/>
    <property type="match status" value="1"/>
</dbReference>
<evidence type="ECO:0000313" key="5">
    <source>
        <dbReference type="EMBL" id="PRY57997.1"/>
    </source>
</evidence>
<reference evidence="5 6" key="1">
    <citation type="submission" date="2018-03" db="EMBL/GenBank/DDBJ databases">
        <title>Genomic Encyclopedia of Archaeal and Bacterial Type Strains, Phase II (KMG-II): from individual species to whole genera.</title>
        <authorList>
            <person name="Goeker M."/>
        </authorList>
    </citation>
    <scope>NUCLEOTIDE SEQUENCE [LARGE SCALE GENOMIC DNA]</scope>
    <source>
        <strain evidence="5 6">ATCC BAA-1496</strain>
    </source>
</reference>
<dbReference type="Pfam" id="PF03816">
    <property type="entry name" value="LytR_cpsA_psr"/>
    <property type="match status" value="1"/>
</dbReference>
<dbReference type="OrthoDB" id="9782542at2"/>
<dbReference type="InterPro" id="IPR004474">
    <property type="entry name" value="LytR_CpsA_psr"/>
</dbReference>
<keyword evidence="3" id="KW-0732">Signal</keyword>
<feature type="chain" id="PRO_5015718213" evidence="3">
    <location>
        <begin position="22"/>
        <end position="386"/>
    </location>
</feature>
<dbReference type="PANTHER" id="PTHR33392">
    <property type="entry name" value="POLYISOPRENYL-TEICHOIC ACID--PEPTIDOGLYCAN TEICHOIC ACID TRANSFERASE TAGU"/>
    <property type="match status" value="1"/>
</dbReference>
<feature type="region of interest" description="Disordered" evidence="2">
    <location>
        <begin position="27"/>
        <end position="64"/>
    </location>
</feature>
<dbReference type="PANTHER" id="PTHR33392:SF6">
    <property type="entry name" value="POLYISOPRENYL-TEICHOIC ACID--PEPTIDOGLYCAN TEICHOIC ACID TRANSFERASE TAGU"/>
    <property type="match status" value="1"/>
</dbReference>
<feature type="compositionally biased region" description="Gly residues" evidence="2">
    <location>
        <begin position="27"/>
        <end position="38"/>
    </location>
</feature>
<accession>A0A2T0UJI2</accession>
<dbReference type="PROSITE" id="PS51257">
    <property type="entry name" value="PROKAR_LIPOPROTEIN"/>
    <property type="match status" value="1"/>
</dbReference>
<name>A0A2T0UJI2_9MICO</name>
<proteinExistence type="inferred from homology"/>
<feature type="domain" description="Cell envelope-related transcriptional attenuator" evidence="4">
    <location>
        <begin position="164"/>
        <end position="302"/>
    </location>
</feature>
<comment type="similarity">
    <text evidence="1">Belongs to the LytR/CpsA/Psr (LCP) family.</text>
</comment>
<protein>
    <submittedName>
        <fullName evidence="5">LytR family transcriptional attenuator</fullName>
    </submittedName>
</protein>
<gene>
    <name evidence="5" type="ORF">BCF74_11427</name>
</gene>